<dbReference type="AlphaFoldDB" id="A0AA89AJQ0"/>
<name>A0AA89AJQ0_9ASTE</name>
<evidence type="ECO:0000259" key="1">
    <source>
        <dbReference type="Pfam" id="PF12143"/>
    </source>
</evidence>
<gene>
    <name evidence="2" type="ORF">RJ639_020126</name>
</gene>
<dbReference type="Proteomes" id="UP001188597">
    <property type="component" value="Unassembled WGS sequence"/>
</dbReference>
<protein>
    <recommendedName>
        <fullName evidence="1">Polyphenol oxidase C-terminal domain-containing protein</fullName>
    </recommendedName>
</protein>
<dbReference type="GO" id="GO:0004097">
    <property type="term" value="F:catechol oxidase activity"/>
    <property type="evidence" value="ECO:0007669"/>
    <property type="project" value="InterPro"/>
</dbReference>
<accession>A0AA89AJQ0</accession>
<proteinExistence type="predicted"/>
<keyword evidence="3" id="KW-1185">Reference proteome</keyword>
<sequence length="117" mass="12675">MAAACGVGIERDAAAAAASAAPGLAFGLAPPNNGGNDGKTFRPEDKIESLEYSRDFNRLVKLSFDSIELGEKDEEEILVIDGIEFNNEEYVKFDVLINDEDEKGKRAEPEEVGAPRE</sequence>
<reference evidence="2" key="1">
    <citation type="submission" date="2022-12" db="EMBL/GenBank/DDBJ databases">
        <title>Draft genome assemblies for two species of Escallonia (Escalloniales).</title>
        <authorList>
            <person name="Chanderbali A."/>
            <person name="Dervinis C."/>
            <person name="Anghel I."/>
            <person name="Soltis D."/>
            <person name="Soltis P."/>
            <person name="Zapata F."/>
        </authorList>
    </citation>
    <scope>NUCLEOTIDE SEQUENCE</scope>
    <source>
        <strain evidence="2">UCBG64.0493</strain>
        <tissue evidence="2">Leaf</tissue>
    </source>
</reference>
<dbReference type="InterPro" id="IPR022740">
    <property type="entry name" value="Polyphenol_oxidase_C"/>
</dbReference>
<feature type="domain" description="Polyphenol oxidase C-terminal" evidence="1">
    <location>
        <begin position="71"/>
        <end position="110"/>
    </location>
</feature>
<evidence type="ECO:0000313" key="2">
    <source>
        <dbReference type="EMBL" id="KAK3004787.1"/>
    </source>
</evidence>
<dbReference type="EMBL" id="JAVXUP010002206">
    <property type="protein sequence ID" value="KAK3004787.1"/>
    <property type="molecule type" value="Genomic_DNA"/>
</dbReference>
<dbReference type="Pfam" id="PF12143">
    <property type="entry name" value="PPO1_KFDV"/>
    <property type="match status" value="1"/>
</dbReference>
<evidence type="ECO:0000313" key="3">
    <source>
        <dbReference type="Proteomes" id="UP001188597"/>
    </source>
</evidence>
<organism evidence="2 3">
    <name type="scientific">Escallonia herrerae</name>
    <dbReference type="NCBI Taxonomy" id="1293975"/>
    <lineage>
        <taxon>Eukaryota</taxon>
        <taxon>Viridiplantae</taxon>
        <taxon>Streptophyta</taxon>
        <taxon>Embryophyta</taxon>
        <taxon>Tracheophyta</taxon>
        <taxon>Spermatophyta</taxon>
        <taxon>Magnoliopsida</taxon>
        <taxon>eudicotyledons</taxon>
        <taxon>Gunneridae</taxon>
        <taxon>Pentapetalae</taxon>
        <taxon>asterids</taxon>
        <taxon>campanulids</taxon>
        <taxon>Escalloniales</taxon>
        <taxon>Escalloniaceae</taxon>
        <taxon>Escallonia</taxon>
    </lineage>
</organism>
<comment type="caution">
    <text evidence="2">The sequence shown here is derived from an EMBL/GenBank/DDBJ whole genome shotgun (WGS) entry which is preliminary data.</text>
</comment>